<name>A0AA47JE26_VIBPH</name>
<evidence type="ECO:0000313" key="3">
    <source>
        <dbReference type="Proteomes" id="UP001156560"/>
    </source>
</evidence>
<dbReference type="Proteomes" id="UP001156560">
    <property type="component" value="Chromosome 1"/>
</dbReference>
<evidence type="ECO:0000313" key="2">
    <source>
        <dbReference type="EMBL" id="WAT89090.1"/>
    </source>
</evidence>
<accession>A0AA47JE26</accession>
<dbReference type="SUPFAM" id="SSF54593">
    <property type="entry name" value="Glyoxalase/Bleomycin resistance protein/Dihydroxybiphenyl dioxygenase"/>
    <property type="match status" value="1"/>
</dbReference>
<evidence type="ECO:0000256" key="1">
    <source>
        <dbReference type="ARBA" id="ARBA00023251"/>
    </source>
</evidence>
<dbReference type="GO" id="GO:0046677">
    <property type="term" value="P:response to antibiotic"/>
    <property type="evidence" value="ECO:0007669"/>
    <property type="project" value="UniProtKB-KW"/>
</dbReference>
<dbReference type="AlphaFoldDB" id="A0AA47JE26"/>
<dbReference type="InterPro" id="IPR029068">
    <property type="entry name" value="Glyas_Bleomycin-R_OHBP_Dase"/>
</dbReference>
<sequence>MTLRVVPELYCFDINVSKAFFTDILGFAIKYERPEEQFVYLTLDGVDLMLEGLSSQRRKWITGNSEFPLGCGVNFQWDVHDIERLYCEVCSKSNESIYLALESKSYECGNKSVVQKQFIVQSPDGYLFRFCQDVC</sequence>
<reference evidence="2" key="1">
    <citation type="submission" date="2022-12" db="EMBL/GenBank/DDBJ databases">
        <title>Vibrio parahaemolyticus become highly virulent by producing novel Tc toxins.</title>
        <authorList>
            <person name="Yang F."/>
            <person name="You Y."/>
            <person name="Lai Q."/>
            <person name="Xu L."/>
            <person name="Li F."/>
        </authorList>
    </citation>
    <scope>NUCLEOTIDE SEQUENCE</scope>
    <source>
        <strain evidence="2">Vp-HL-202005</strain>
    </source>
</reference>
<dbReference type="Gene3D" id="3.10.180.10">
    <property type="entry name" value="2,3-Dihydroxybiphenyl 1,2-Dioxygenase, domain 1"/>
    <property type="match status" value="1"/>
</dbReference>
<keyword evidence="1" id="KW-0046">Antibiotic resistance</keyword>
<proteinExistence type="predicted"/>
<organism evidence="2 3">
    <name type="scientific">Vibrio parahaemolyticus</name>
    <dbReference type="NCBI Taxonomy" id="670"/>
    <lineage>
        <taxon>Bacteria</taxon>
        <taxon>Pseudomonadati</taxon>
        <taxon>Pseudomonadota</taxon>
        <taxon>Gammaproteobacteria</taxon>
        <taxon>Vibrionales</taxon>
        <taxon>Vibrionaceae</taxon>
        <taxon>Vibrio</taxon>
    </lineage>
</organism>
<dbReference type="EMBL" id="CP114194">
    <property type="protein sequence ID" value="WAT89090.1"/>
    <property type="molecule type" value="Genomic_DNA"/>
</dbReference>
<dbReference type="RefSeq" id="WP_269169382.1">
    <property type="nucleotide sequence ID" value="NZ_CP114194.1"/>
</dbReference>
<protein>
    <submittedName>
        <fullName evidence="2">VOC family protein</fullName>
    </submittedName>
</protein>
<dbReference type="InterPro" id="IPR000335">
    <property type="entry name" value="Bleomycin-R"/>
</dbReference>
<gene>
    <name evidence="2" type="ORF">O1Q84_10610</name>
</gene>
<dbReference type="CDD" id="cd08349">
    <property type="entry name" value="BLMA_like"/>
    <property type="match status" value="1"/>
</dbReference>